<dbReference type="AlphaFoldDB" id="A0A8R7UWQ7"/>
<dbReference type="Proteomes" id="UP000015106">
    <property type="component" value="Chromosome 6"/>
</dbReference>
<organism evidence="1 2">
    <name type="scientific">Triticum urartu</name>
    <name type="common">Red wild einkorn</name>
    <name type="synonym">Crithodium urartu</name>
    <dbReference type="NCBI Taxonomy" id="4572"/>
    <lineage>
        <taxon>Eukaryota</taxon>
        <taxon>Viridiplantae</taxon>
        <taxon>Streptophyta</taxon>
        <taxon>Embryophyta</taxon>
        <taxon>Tracheophyta</taxon>
        <taxon>Spermatophyta</taxon>
        <taxon>Magnoliopsida</taxon>
        <taxon>Liliopsida</taxon>
        <taxon>Poales</taxon>
        <taxon>Poaceae</taxon>
        <taxon>BOP clade</taxon>
        <taxon>Pooideae</taxon>
        <taxon>Triticodae</taxon>
        <taxon>Triticeae</taxon>
        <taxon>Triticinae</taxon>
        <taxon>Triticum</taxon>
    </lineage>
</organism>
<reference evidence="1" key="2">
    <citation type="submission" date="2018-03" db="EMBL/GenBank/DDBJ databases">
        <title>The Triticum urartu genome reveals the dynamic nature of wheat genome evolution.</title>
        <authorList>
            <person name="Ling H."/>
            <person name="Ma B."/>
            <person name="Shi X."/>
            <person name="Liu H."/>
            <person name="Dong L."/>
            <person name="Sun H."/>
            <person name="Cao Y."/>
            <person name="Gao Q."/>
            <person name="Zheng S."/>
            <person name="Li Y."/>
            <person name="Yu Y."/>
            <person name="Du H."/>
            <person name="Qi M."/>
            <person name="Li Y."/>
            <person name="Yu H."/>
            <person name="Cui Y."/>
            <person name="Wang N."/>
            <person name="Chen C."/>
            <person name="Wu H."/>
            <person name="Zhao Y."/>
            <person name="Zhang J."/>
            <person name="Li Y."/>
            <person name="Zhou W."/>
            <person name="Zhang B."/>
            <person name="Hu W."/>
            <person name="Eijk M."/>
            <person name="Tang J."/>
            <person name="Witsenboer H."/>
            <person name="Zhao S."/>
            <person name="Li Z."/>
            <person name="Zhang A."/>
            <person name="Wang D."/>
            <person name="Liang C."/>
        </authorList>
    </citation>
    <scope>NUCLEOTIDE SEQUENCE [LARGE SCALE GENOMIC DNA]</scope>
    <source>
        <strain evidence="1">cv. G1812</strain>
    </source>
</reference>
<dbReference type="Gramene" id="TuG1812G0600002636.01.T01">
    <property type="protein sequence ID" value="TuG1812G0600002636.01.T01.cds461593"/>
    <property type="gene ID" value="TuG1812G0600002636.01"/>
</dbReference>
<keyword evidence="2" id="KW-1185">Reference proteome</keyword>
<protein>
    <submittedName>
        <fullName evidence="1">Uncharacterized protein</fullName>
    </submittedName>
</protein>
<name>A0A8R7UWQ7_TRIUA</name>
<dbReference type="EnsemblPlants" id="TuG1812G0600002636.01.T01">
    <property type="protein sequence ID" value="TuG1812G0600002636.01.T01.cds461593"/>
    <property type="gene ID" value="TuG1812G0600002636.01"/>
</dbReference>
<reference evidence="2" key="1">
    <citation type="journal article" date="2013" name="Nature">
        <title>Draft genome of the wheat A-genome progenitor Triticum urartu.</title>
        <authorList>
            <person name="Ling H.Q."/>
            <person name="Zhao S."/>
            <person name="Liu D."/>
            <person name="Wang J."/>
            <person name="Sun H."/>
            <person name="Zhang C."/>
            <person name="Fan H."/>
            <person name="Li D."/>
            <person name="Dong L."/>
            <person name="Tao Y."/>
            <person name="Gao C."/>
            <person name="Wu H."/>
            <person name="Li Y."/>
            <person name="Cui Y."/>
            <person name="Guo X."/>
            <person name="Zheng S."/>
            <person name="Wang B."/>
            <person name="Yu K."/>
            <person name="Liang Q."/>
            <person name="Yang W."/>
            <person name="Lou X."/>
            <person name="Chen J."/>
            <person name="Feng M."/>
            <person name="Jian J."/>
            <person name="Zhang X."/>
            <person name="Luo G."/>
            <person name="Jiang Y."/>
            <person name="Liu J."/>
            <person name="Wang Z."/>
            <person name="Sha Y."/>
            <person name="Zhang B."/>
            <person name="Wu H."/>
            <person name="Tang D."/>
            <person name="Shen Q."/>
            <person name="Xue P."/>
            <person name="Zou S."/>
            <person name="Wang X."/>
            <person name="Liu X."/>
            <person name="Wang F."/>
            <person name="Yang Y."/>
            <person name="An X."/>
            <person name="Dong Z."/>
            <person name="Zhang K."/>
            <person name="Zhang X."/>
            <person name="Luo M.C."/>
            <person name="Dvorak J."/>
            <person name="Tong Y."/>
            <person name="Wang J."/>
            <person name="Yang H."/>
            <person name="Li Z."/>
            <person name="Wang D."/>
            <person name="Zhang A."/>
            <person name="Wang J."/>
        </authorList>
    </citation>
    <scope>NUCLEOTIDE SEQUENCE</scope>
    <source>
        <strain evidence="2">cv. G1812</strain>
    </source>
</reference>
<dbReference type="Gramene" id="TuG1812G0600002636.01.T02">
    <property type="protein sequence ID" value="TuG1812G0600002636.01.T02.cds461593"/>
    <property type="gene ID" value="TuG1812G0600002636.01"/>
</dbReference>
<evidence type="ECO:0000313" key="1">
    <source>
        <dbReference type="EnsemblPlants" id="TuG1812G0600002636.01.T01.cds461593"/>
    </source>
</evidence>
<proteinExistence type="predicted"/>
<dbReference type="EnsemblPlants" id="TuG1812G0600002636.01.T02">
    <property type="protein sequence ID" value="TuG1812G0600002636.01.T02.cds461593"/>
    <property type="gene ID" value="TuG1812G0600002636.01"/>
</dbReference>
<reference evidence="1" key="3">
    <citation type="submission" date="2022-06" db="UniProtKB">
        <authorList>
            <consortium name="EnsemblPlants"/>
        </authorList>
    </citation>
    <scope>IDENTIFICATION</scope>
</reference>
<evidence type="ECO:0000313" key="2">
    <source>
        <dbReference type="Proteomes" id="UP000015106"/>
    </source>
</evidence>
<accession>A0A8R7UWQ7</accession>
<sequence length="122" mass="13447">SPRESGSSARRRHLLPFLVSCRRHLLSFLVSCHAPPLAFDLRHRASSSLPRALGVAPREALHMRGVAGGLRGAPAVEHAQTLIIVQRLLLLPADRELLRHRRRGHPTSIISLVRSIGGRAWA</sequence>